<sequence>MQTKHEHVRLGVRLSRNFEAKREVSFVLTSNNFGSEFSRINRTIQKTFEPFKEHSLKKFNRSVKMFNYLRIMMIVTAMNPKYSDVVMLRMISKEFPRRIPLTAQYLAFKSVLQVIGINKPFCLVFVDTVSNEPNMLNSASYNTL</sequence>
<organism evidence="2 3">
    <name type="scientific">Helobdella robusta</name>
    <name type="common">Californian leech</name>
    <dbReference type="NCBI Taxonomy" id="6412"/>
    <lineage>
        <taxon>Eukaryota</taxon>
        <taxon>Metazoa</taxon>
        <taxon>Spiralia</taxon>
        <taxon>Lophotrochozoa</taxon>
        <taxon>Annelida</taxon>
        <taxon>Clitellata</taxon>
        <taxon>Hirudinea</taxon>
        <taxon>Rhynchobdellida</taxon>
        <taxon>Glossiphoniidae</taxon>
        <taxon>Helobdella</taxon>
    </lineage>
</organism>
<dbReference type="EMBL" id="AMQM01003176">
    <property type="status" value="NOT_ANNOTATED_CDS"/>
    <property type="molecule type" value="Genomic_DNA"/>
</dbReference>
<dbReference type="GeneID" id="20202643"/>
<dbReference type="EnsemblMetazoa" id="HelroT169100">
    <property type="protein sequence ID" value="HelroP169100"/>
    <property type="gene ID" value="HelroG169100"/>
</dbReference>
<proteinExistence type="predicted"/>
<evidence type="ECO:0000313" key="3">
    <source>
        <dbReference type="Proteomes" id="UP000015101"/>
    </source>
</evidence>
<dbReference type="Proteomes" id="UP000015101">
    <property type="component" value="Unassembled WGS sequence"/>
</dbReference>
<dbReference type="HOGENOM" id="CLU_1798523_0_0_1"/>
<protein>
    <submittedName>
        <fullName evidence="1 2">Uncharacterized protein</fullName>
    </submittedName>
</protein>
<name>T1F1E3_HELRO</name>
<reference evidence="1 3" key="2">
    <citation type="journal article" date="2013" name="Nature">
        <title>Insights into bilaterian evolution from three spiralian genomes.</title>
        <authorList>
            <person name="Simakov O."/>
            <person name="Marletaz F."/>
            <person name="Cho S.J."/>
            <person name="Edsinger-Gonzales E."/>
            <person name="Havlak P."/>
            <person name="Hellsten U."/>
            <person name="Kuo D.H."/>
            <person name="Larsson T."/>
            <person name="Lv J."/>
            <person name="Arendt D."/>
            <person name="Savage R."/>
            <person name="Osoegawa K."/>
            <person name="de Jong P."/>
            <person name="Grimwood J."/>
            <person name="Chapman J.A."/>
            <person name="Shapiro H."/>
            <person name="Aerts A."/>
            <person name="Otillar R.P."/>
            <person name="Terry A.Y."/>
            <person name="Boore J.L."/>
            <person name="Grigoriev I.V."/>
            <person name="Lindberg D.R."/>
            <person name="Seaver E.C."/>
            <person name="Weisblat D.A."/>
            <person name="Putnam N.H."/>
            <person name="Rokhsar D.S."/>
        </authorList>
    </citation>
    <scope>NUCLEOTIDE SEQUENCE</scope>
</reference>
<gene>
    <name evidence="2" type="primary">20202643</name>
    <name evidence="1" type="ORF">HELRODRAFT_169100</name>
</gene>
<dbReference type="EMBL" id="KB096023">
    <property type="protein sequence ID" value="ESO09156.1"/>
    <property type="molecule type" value="Genomic_DNA"/>
</dbReference>
<dbReference type="CTD" id="20202643"/>
<evidence type="ECO:0000313" key="1">
    <source>
        <dbReference type="EMBL" id="ESO09156.1"/>
    </source>
</evidence>
<dbReference type="InParanoid" id="T1F1E3"/>
<reference evidence="3" key="1">
    <citation type="submission" date="2012-12" db="EMBL/GenBank/DDBJ databases">
        <authorList>
            <person name="Hellsten U."/>
            <person name="Grimwood J."/>
            <person name="Chapman J.A."/>
            <person name="Shapiro H."/>
            <person name="Aerts A."/>
            <person name="Otillar R.P."/>
            <person name="Terry A.Y."/>
            <person name="Boore J.L."/>
            <person name="Simakov O."/>
            <person name="Marletaz F."/>
            <person name="Cho S.-J."/>
            <person name="Edsinger-Gonzales E."/>
            <person name="Havlak P."/>
            <person name="Kuo D.-H."/>
            <person name="Larsson T."/>
            <person name="Lv J."/>
            <person name="Arendt D."/>
            <person name="Savage R."/>
            <person name="Osoegawa K."/>
            <person name="de Jong P."/>
            <person name="Lindberg D.R."/>
            <person name="Seaver E.C."/>
            <person name="Weisblat D.A."/>
            <person name="Putnam N.H."/>
            <person name="Grigoriev I.V."/>
            <person name="Rokhsar D.S."/>
        </authorList>
    </citation>
    <scope>NUCLEOTIDE SEQUENCE</scope>
</reference>
<dbReference type="KEGG" id="hro:HELRODRAFT_169100"/>
<accession>T1F1E3</accession>
<evidence type="ECO:0000313" key="2">
    <source>
        <dbReference type="EnsemblMetazoa" id="HelroP169100"/>
    </source>
</evidence>
<dbReference type="AlphaFoldDB" id="T1F1E3"/>
<dbReference type="RefSeq" id="XP_009013178.1">
    <property type="nucleotide sequence ID" value="XM_009014930.1"/>
</dbReference>
<reference evidence="2" key="3">
    <citation type="submission" date="2015-06" db="UniProtKB">
        <authorList>
            <consortium name="EnsemblMetazoa"/>
        </authorList>
    </citation>
    <scope>IDENTIFICATION</scope>
</reference>
<keyword evidence="3" id="KW-1185">Reference proteome</keyword>